<dbReference type="AlphaFoldDB" id="A0A6J5CVI4"/>
<evidence type="ECO:0000313" key="1">
    <source>
        <dbReference type="EMBL" id="CAB3744615.1"/>
    </source>
</evidence>
<evidence type="ECO:0000313" key="2">
    <source>
        <dbReference type="Proteomes" id="UP000494205"/>
    </source>
</evidence>
<reference evidence="1 2" key="1">
    <citation type="submission" date="2020-04" db="EMBL/GenBank/DDBJ databases">
        <authorList>
            <person name="De Canck E."/>
        </authorList>
    </citation>
    <scope>NUCLEOTIDE SEQUENCE [LARGE SCALE GENOMIC DNA]</scope>
    <source>
        <strain evidence="1 2">LMG 27174</strain>
    </source>
</reference>
<name>A0A6J5CVI4_9BURK</name>
<protein>
    <submittedName>
        <fullName evidence="1">Uncharacterized protein</fullName>
    </submittedName>
</protein>
<dbReference type="EMBL" id="CADIJZ010000075">
    <property type="protein sequence ID" value="CAB3744615.1"/>
    <property type="molecule type" value="Genomic_DNA"/>
</dbReference>
<dbReference type="Proteomes" id="UP000494205">
    <property type="component" value="Unassembled WGS sequence"/>
</dbReference>
<organism evidence="1 2">
    <name type="scientific">Paraburkholderia rhynchosiae</name>
    <dbReference type="NCBI Taxonomy" id="487049"/>
    <lineage>
        <taxon>Bacteria</taxon>
        <taxon>Pseudomonadati</taxon>
        <taxon>Pseudomonadota</taxon>
        <taxon>Betaproteobacteria</taxon>
        <taxon>Burkholderiales</taxon>
        <taxon>Burkholderiaceae</taxon>
        <taxon>Paraburkholderia</taxon>
    </lineage>
</organism>
<gene>
    <name evidence="1" type="ORF">LMG27174_07214</name>
</gene>
<accession>A0A6J5CVI4</accession>
<sequence length="61" mass="7059">MDPLQNMRVFVCAVEARQSYRRAVAQFDERHDVARSSELDAHLCKRLLNRSTRRLVLTTAG</sequence>
<proteinExistence type="predicted"/>